<protein>
    <recommendedName>
        <fullName evidence="4">DUF2768 family protein</fullName>
    </recommendedName>
</protein>
<dbReference type="EMBL" id="NPBY01000051">
    <property type="protein sequence ID" value="PAD74701.1"/>
    <property type="molecule type" value="Genomic_DNA"/>
</dbReference>
<evidence type="ECO:0000256" key="1">
    <source>
        <dbReference type="SAM" id="Phobius"/>
    </source>
</evidence>
<sequence>MAGLSFQDFYYIGSFTMLSVFSAMLIANVLIQLSQKKFNIKNVLINAVGMTAIIFIVHVVIVLIRSV</sequence>
<name>A0A268ENM5_9BACL</name>
<reference evidence="2 3" key="1">
    <citation type="submission" date="2017-07" db="EMBL/GenBank/DDBJ databases">
        <title>Isolation and whole genome analysis of endospore-forming bacteria from heroin.</title>
        <authorList>
            <person name="Kalinowski J."/>
            <person name="Ahrens B."/>
            <person name="Al-Dilaimi A."/>
            <person name="Winkler A."/>
            <person name="Wibberg D."/>
            <person name="Schleenbecker U."/>
            <person name="Ruckert C."/>
            <person name="Wolfel R."/>
            <person name="Grass G."/>
        </authorList>
    </citation>
    <scope>NUCLEOTIDE SEQUENCE [LARGE SCALE GENOMIC DNA]</scope>
    <source>
        <strain evidence="2 3">7537-G1</strain>
    </source>
</reference>
<comment type="caution">
    <text evidence="2">The sequence shown here is derived from an EMBL/GenBank/DDBJ whole genome shotgun (WGS) entry which is preliminary data.</text>
</comment>
<dbReference type="AlphaFoldDB" id="A0A268ENM5"/>
<feature type="transmembrane region" description="Helical" evidence="1">
    <location>
        <begin position="12"/>
        <end position="31"/>
    </location>
</feature>
<organism evidence="2 3">
    <name type="scientific">Paenibacillus campinasensis</name>
    <dbReference type="NCBI Taxonomy" id="66347"/>
    <lineage>
        <taxon>Bacteria</taxon>
        <taxon>Bacillati</taxon>
        <taxon>Bacillota</taxon>
        <taxon>Bacilli</taxon>
        <taxon>Bacillales</taxon>
        <taxon>Paenibacillaceae</taxon>
        <taxon>Paenibacillus</taxon>
    </lineage>
</organism>
<evidence type="ECO:0000313" key="2">
    <source>
        <dbReference type="EMBL" id="PAD74701.1"/>
    </source>
</evidence>
<dbReference type="Proteomes" id="UP000215596">
    <property type="component" value="Unassembled WGS sequence"/>
</dbReference>
<keyword evidence="1" id="KW-0472">Membrane</keyword>
<keyword evidence="1" id="KW-0812">Transmembrane</keyword>
<keyword evidence="1" id="KW-1133">Transmembrane helix</keyword>
<feature type="transmembrane region" description="Helical" evidence="1">
    <location>
        <begin position="43"/>
        <end position="64"/>
    </location>
</feature>
<proteinExistence type="predicted"/>
<gene>
    <name evidence="2" type="ORF">CHH67_17155</name>
</gene>
<evidence type="ECO:0000313" key="3">
    <source>
        <dbReference type="Proteomes" id="UP000215596"/>
    </source>
</evidence>
<accession>A0A268ENM5</accession>
<evidence type="ECO:0008006" key="4">
    <source>
        <dbReference type="Google" id="ProtNLM"/>
    </source>
</evidence>